<feature type="domain" description="Signal recognition particle SRP54 helical bundle" evidence="6">
    <location>
        <begin position="2"/>
        <end position="87"/>
    </location>
</feature>
<dbReference type="GO" id="GO:0008312">
    <property type="term" value="F:7S RNA binding"/>
    <property type="evidence" value="ECO:0007669"/>
    <property type="project" value="TreeGrafter"/>
</dbReference>
<dbReference type="Proteomes" id="UP000030689">
    <property type="component" value="Unassembled WGS sequence"/>
</dbReference>
<dbReference type="Gene3D" id="1.20.120.140">
    <property type="entry name" value="Signal recognition particle SRP54, nucleotide-binding domain"/>
    <property type="match status" value="1"/>
</dbReference>
<dbReference type="SUPFAM" id="SSF47364">
    <property type="entry name" value="Domain of the SRP/SRP receptor G-proteins"/>
    <property type="match status" value="1"/>
</dbReference>
<dbReference type="FunFam" id="1.20.120.140:FF:000001">
    <property type="entry name" value="Signal recognition particle GTPase"/>
    <property type="match status" value="1"/>
</dbReference>
<evidence type="ECO:0000313" key="7">
    <source>
        <dbReference type="EMBL" id="ESQ30619.1"/>
    </source>
</evidence>
<dbReference type="InterPro" id="IPR013822">
    <property type="entry name" value="Signal_recog_particl_SRP54_hlx"/>
</dbReference>
<dbReference type="GO" id="GO:0005783">
    <property type="term" value="C:endoplasmic reticulum"/>
    <property type="evidence" value="ECO:0007669"/>
    <property type="project" value="UniProtKB-SubCell"/>
</dbReference>
<accession>V4KHG5</accession>
<gene>
    <name evidence="7" type="ORF">EUTSA_v10011882mg</name>
</gene>
<proteinExistence type="predicted"/>
<comment type="subunit">
    <text evidence="4">Component of a signal recognition particle (SRP) complex that consists of a 7SL RNA molecule of 300 nucleotides and six protein subunits: SRP72, SRP68, SRP54, SRP19, SRP14 and SRP9.</text>
</comment>
<comment type="function">
    <text evidence="5">Component of the signal recognition particle (SRP) complex, a ribonucleoprotein complex that mediates the cotranslational targeting of secretory and membrane proteins to the endoplasmic reticulum (ER). As part of the SRP complex, associates with the SRP receptor (SR) component SRPRA to target secretory proteins to the endoplasmic reticulum membrane. Binds to the signal sequence of presecretory proteins when they emerge from the ribosomes. Displays basal GTPase activity, and stimulates reciprocal GTPase activation of the SR subunit SRPRA. Forms a guanosine 5'-triphosphate (GTP)-dependent complex with the SR subunit SRPRA. SR compaction and GTPase mediated rearrangement of SR drive SRP-mediated cotranslational protein translocation into the ER. Requires the presence of SRP9/SRP14 and/or SRP19 to stably interact with RNA.</text>
</comment>
<dbReference type="GO" id="GO:0005829">
    <property type="term" value="C:cytosol"/>
    <property type="evidence" value="ECO:0007669"/>
    <property type="project" value="TreeGrafter"/>
</dbReference>
<evidence type="ECO:0000313" key="8">
    <source>
        <dbReference type="Proteomes" id="UP000030689"/>
    </source>
</evidence>
<dbReference type="Gramene" id="ESQ30619">
    <property type="protein sequence ID" value="ESQ30619"/>
    <property type="gene ID" value="EUTSA_v10011882mg"/>
</dbReference>
<keyword evidence="3" id="KW-0256">Endoplasmic reticulum</keyword>
<dbReference type="SMART" id="SM00963">
    <property type="entry name" value="SRP54_N"/>
    <property type="match status" value="1"/>
</dbReference>
<dbReference type="AlphaFoldDB" id="V4KHG5"/>
<evidence type="ECO:0000256" key="4">
    <source>
        <dbReference type="ARBA" id="ARBA00034796"/>
    </source>
</evidence>
<evidence type="ECO:0000256" key="2">
    <source>
        <dbReference type="ARBA" id="ARBA00004496"/>
    </source>
</evidence>
<dbReference type="InterPro" id="IPR022941">
    <property type="entry name" value="SRP54"/>
</dbReference>
<dbReference type="EMBL" id="KI517809">
    <property type="protein sequence ID" value="ESQ30619.1"/>
    <property type="molecule type" value="Genomic_DNA"/>
</dbReference>
<dbReference type="InterPro" id="IPR042101">
    <property type="entry name" value="SRP54_N_sf"/>
</dbReference>
<dbReference type="GO" id="GO:0003924">
    <property type="term" value="F:GTPase activity"/>
    <property type="evidence" value="ECO:0007669"/>
    <property type="project" value="InterPro"/>
</dbReference>
<comment type="subcellular location">
    <subcellularLocation>
        <location evidence="2">Cytoplasm</location>
    </subcellularLocation>
    <subcellularLocation>
        <location evidence="1">Endoplasmic reticulum</location>
    </subcellularLocation>
</comment>
<sequence>MVLGELCGQITRALQQMSNVTIIDEKALNDCLNEITRALLQSDVSFALVREMQSNIKKIVNLEELATGHNKRRIIEQAIFTELCKMLDPGKPAFAPKKAKASVVMFVGLKG</sequence>
<dbReference type="eggNOG" id="KOG0780">
    <property type="taxonomic scope" value="Eukaryota"/>
</dbReference>
<organism evidence="7 8">
    <name type="scientific">Eutrema salsugineum</name>
    <name type="common">Saltwater cress</name>
    <name type="synonym">Sisymbrium salsugineum</name>
    <dbReference type="NCBI Taxonomy" id="72664"/>
    <lineage>
        <taxon>Eukaryota</taxon>
        <taxon>Viridiplantae</taxon>
        <taxon>Streptophyta</taxon>
        <taxon>Embryophyta</taxon>
        <taxon>Tracheophyta</taxon>
        <taxon>Spermatophyta</taxon>
        <taxon>Magnoliopsida</taxon>
        <taxon>eudicotyledons</taxon>
        <taxon>Gunneridae</taxon>
        <taxon>Pentapetalae</taxon>
        <taxon>rosids</taxon>
        <taxon>malvids</taxon>
        <taxon>Brassicales</taxon>
        <taxon>Brassicaceae</taxon>
        <taxon>Eutremeae</taxon>
        <taxon>Eutrema</taxon>
    </lineage>
</organism>
<evidence type="ECO:0000259" key="6">
    <source>
        <dbReference type="SMART" id="SM00963"/>
    </source>
</evidence>
<evidence type="ECO:0000256" key="3">
    <source>
        <dbReference type="ARBA" id="ARBA00022824"/>
    </source>
</evidence>
<protein>
    <recommendedName>
        <fullName evidence="6">Signal recognition particle SRP54 helical bundle domain-containing protein</fullName>
    </recommendedName>
</protein>
<dbReference type="GO" id="GO:0005786">
    <property type="term" value="C:signal recognition particle, endoplasmic reticulum targeting"/>
    <property type="evidence" value="ECO:0007669"/>
    <property type="project" value="TreeGrafter"/>
</dbReference>
<dbReference type="PANTHER" id="PTHR11564:SF5">
    <property type="entry name" value="SIGNAL RECOGNITION PARTICLE SUBUNIT SRP54"/>
    <property type="match status" value="1"/>
</dbReference>
<dbReference type="Pfam" id="PF02881">
    <property type="entry name" value="SRP54_N"/>
    <property type="match status" value="1"/>
</dbReference>
<dbReference type="GO" id="GO:0030942">
    <property type="term" value="F:endoplasmic reticulum signal peptide binding"/>
    <property type="evidence" value="ECO:0007669"/>
    <property type="project" value="TreeGrafter"/>
</dbReference>
<name>V4KHG5_EUTSA</name>
<dbReference type="GO" id="GO:0006616">
    <property type="term" value="P:SRP-dependent cotranslational protein targeting to membrane, translocation"/>
    <property type="evidence" value="ECO:0007669"/>
    <property type="project" value="TreeGrafter"/>
</dbReference>
<dbReference type="STRING" id="72664.V4KHG5"/>
<keyword evidence="8" id="KW-1185">Reference proteome</keyword>
<dbReference type="PANTHER" id="PTHR11564">
    <property type="entry name" value="SIGNAL RECOGNITION PARTICLE 54K PROTEIN SRP54"/>
    <property type="match status" value="1"/>
</dbReference>
<dbReference type="InterPro" id="IPR036225">
    <property type="entry name" value="SRP/SRP_N"/>
</dbReference>
<dbReference type="OMA" id="THNAIFM"/>
<reference evidence="7 8" key="1">
    <citation type="journal article" date="2013" name="Front. Plant Sci.">
        <title>The Reference Genome of the Halophytic Plant Eutrema salsugineum.</title>
        <authorList>
            <person name="Yang R."/>
            <person name="Jarvis D.E."/>
            <person name="Chen H."/>
            <person name="Beilstein M.A."/>
            <person name="Grimwood J."/>
            <person name="Jenkins J."/>
            <person name="Shu S."/>
            <person name="Prochnik S."/>
            <person name="Xin M."/>
            <person name="Ma C."/>
            <person name="Schmutz J."/>
            <person name="Wing R.A."/>
            <person name="Mitchell-Olds T."/>
            <person name="Schumaker K.S."/>
            <person name="Wang X."/>
        </authorList>
    </citation>
    <scope>NUCLEOTIDE SEQUENCE [LARGE SCALE GENOMIC DNA]</scope>
</reference>
<evidence type="ECO:0000256" key="1">
    <source>
        <dbReference type="ARBA" id="ARBA00004240"/>
    </source>
</evidence>
<evidence type="ECO:0000256" key="5">
    <source>
        <dbReference type="ARBA" id="ARBA00046020"/>
    </source>
</evidence>
<dbReference type="KEGG" id="eus:EUTSA_v10011882mg"/>
<dbReference type="GO" id="GO:0005525">
    <property type="term" value="F:GTP binding"/>
    <property type="evidence" value="ECO:0007669"/>
    <property type="project" value="InterPro"/>
</dbReference>